<protein>
    <recommendedName>
        <fullName evidence="10">Tyrosine recombinase XerC</fullName>
    </recommendedName>
</protein>
<dbReference type="InterPro" id="IPR050090">
    <property type="entry name" value="Tyrosine_recombinase_XerCD"/>
</dbReference>
<evidence type="ECO:0000256" key="3">
    <source>
        <dbReference type="ARBA" id="ARBA00023125"/>
    </source>
</evidence>
<dbReference type="InterPro" id="IPR013762">
    <property type="entry name" value="Integrase-like_cat_sf"/>
</dbReference>
<dbReference type="PANTHER" id="PTHR30349">
    <property type="entry name" value="PHAGE INTEGRASE-RELATED"/>
    <property type="match status" value="1"/>
</dbReference>
<dbReference type="SUPFAM" id="SSF56349">
    <property type="entry name" value="DNA breaking-rejoining enzymes"/>
    <property type="match status" value="1"/>
</dbReference>
<dbReference type="Gene3D" id="1.10.443.10">
    <property type="entry name" value="Intergrase catalytic core"/>
    <property type="match status" value="1"/>
</dbReference>
<accession>A0A2M8KVI5</accession>
<dbReference type="Pfam" id="PF02899">
    <property type="entry name" value="Phage_int_SAM_1"/>
    <property type="match status" value="1"/>
</dbReference>
<evidence type="ECO:0000256" key="2">
    <source>
        <dbReference type="ARBA" id="ARBA00022908"/>
    </source>
</evidence>
<evidence type="ECO:0000256" key="1">
    <source>
        <dbReference type="ARBA" id="ARBA00008857"/>
    </source>
</evidence>
<reference evidence="9" key="1">
    <citation type="submission" date="2017-09" db="EMBL/GenBank/DDBJ databases">
        <title>Depth-based differentiation of microbial function through sediment-hosted aquifers and enrichment of novel symbionts in the deep terrestrial subsurface.</title>
        <authorList>
            <person name="Probst A.J."/>
            <person name="Ladd B."/>
            <person name="Jarett J.K."/>
            <person name="Geller-Mcgrath D.E."/>
            <person name="Sieber C.M.K."/>
            <person name="Emerson J.B."/>
            <person name="Anantharaman K."/>
            <person name="Thomas B.C."/>
            <person name="Malmstrom R."/>
            <person name="Stieglmeier M."/>
            <person name="Klingl A."/>
            <person name="Woyke T."/>
            <person name="Ryan C.M."/>
            <person name="Banfield J.F."/>
        </authorList>
    </citation>
    <scope>NUCLEOTIDE SEQUENCE [LARGE SCALE GENOMIC DNA]</scope>
</reference>
<dbReference type="GO" id="GO:0006310">
    <property type="term" value="P:DNA recombination"/>
    <property type="evidence" value="ECO:0007669"/>
    <property type="project" value="UniProtKB-KW"/>
</dbReference>
<dbReference type="InterPro" id="IPR044068">
    <property type="entry name" value="CB"/>
</dbReference>
<comment type="caution">
    <text evidence="8">The sequence shown here is derived from an EMBL/GenBank/DDBJ whole genome shotgun (WGS) entry which is preliminary data.</text>
</comment>
<dbReference type="Proteomes" id="UP000231569">
    <property type="component" value="Unassembled WGS sequence"/>
</dbReference>
<dbReference type="CDD" id="cd00397">
    <property type="entry name" value="DNA_BRE_C"/>
    <property type="match status" value="1"/>
</dbReference>
<gene>
    <name evidence="8" type="ORF">COU89_00575</name>
</gene>
<dbReference type="InterPro" id="IPR011010">
    <property type="entry name" value="DNA_brk_join_enz"/>
</dbReference>
<dbReference type="InterPro" id="IPR010998">
    <property type="entry name" value="Integrase_recombinase_N"/>
</dbReference>
<evidence type="ECO:0000256" key="4">
    <source>
        <dbReference type="ARBA" id="ARBA00023172"/>
    </source>
</evidence>
<feature type="non-terminal residue" evidence="8">
    <location>
        <position position="1"/>
    </location>
</feature>
<dbReference type="PANTHER" id="PTHR30349:SF41">
    <property type="entry name" value="INTEGRASE_RECOMBINASE PROTEIN MJ0367-RELATED"/>
    <property type="match status" value="1"/>
</dbReference>
<feature type="domain" description="Tyr recombinase" evidence="6">
    <location>
        <begin position="137"/>
        <end position="311"/>
    </location>
</feature>
<proteinExistence type="inferred from homology"/>
<evidence type="ECO:0000259" key="7">
    <source>
        <dbReference type="PROSITE" id="PS51900"/>
    </source>
</evidence>
<evidence type="ECO:0008006" key="10">
    <source>
        <dbReference type="Google" id="ProtNLM"/>
    </source>
</evidence>
<feature type="domain" description="Core-binding (CB)" evidence="7">
    <location>
        <begin position="31"/>
        <end position="116"/>
    </location>
</feature>
<keyword evidence="3 5" id="KW-0238">DNA-binding</keyword>
<dbReference type="EMBL" id="PFEE01000011">
    <property type="protein sequence ID" value="PJE63938.1"/>
    <property type="molecule type" value="Genomic_DNA"/>
</dbReference>
<keyword evidence="2" id="KW-0229">DNA integration</keyword>
<evidence type="ECO:0000259" key="6">
    <source>
        <dbReference type="PROSITE" id="PS51898"/>
    </source>
</evidence>
<dbReference type="PROSITE" id="PS51900">
    <property type="entry name" value="CB"/>
    <property type="match status" value="1"/>
</dbReference>
<name>A0A2M8KVI5_9BACT</name>
<sequence length="315" mass="36528">KKEDNVQQWPKCILLFIIWFDIIGHMQTDNIVFSEYLNKFIAHLTERGKSRYTIVAYKKDIEQFLGYLAKVQVGAIVEVKKENIQSFIEELITTGYTRKSASRKLNSIRTFYRFLKIEGVVTVNPALDVAHPRFENSKPRILSKLEYRALRDYARNDKRTYAIIELFLQTGIRIGELANIRLSDMKGEMLVVREYGKNANREIQLNKLVKSSVEEYLTVRPQTDTEDHLFITKNKKPLLIRNIRNVVDRCFKEVGIENAKVNDLRNTFIAHQLAAGVPIAYVSKVVGHKRLSSTESFLDLVKLEQPSSNYKLDEL</sequence>
<dbReference type="InterPro" id="IPR004107">
    <property type="entry name" value="Integrase_SAM-like_N"/>
</dbReference>
<dbReference type="AlphaFoldDB" id="A0A2M8KVI5"/>
<keyword evidence="4" id="KW-0233">DNA recombination</keyword>
<dbReference type="Gene3D" id="1.10.150.130">
    <property type="match status" value="1"/>
</dbReference>
<evidence type="ECO:0000313" key="9">
    <source>
        <dbReference type="Proteomes" id="UP000231569"/>
    </source>
</evidence>
<dbReference type="PROSITE" id="PS51898">
    <property type="entry name" value="TYR_RECOMBINASE"/>
    <property type="match status" value="1"/>
</dbReference>
<comment type="similarity">
    <text evidence="1">Belongs to the 'phage' integrase family.</text>
</comment>
<dbReference type="Pfam" id="PF00589">
    <property type="entry name" value="Phage_integrase"/>
    <property type="match status" value="1"/>
</dbReference>
<dbReference type="InterPro" id="IPR002104">
    <property type="entry name" value="Integrase_catalytic"/>
</dbReference>
<dbReference type="GO" id="GO:0015074">
    <property type="term" value="P:DNA integration"/>
    <property type="evidence" value="ECO:0007669"/>
    <property type="project" value="UniProtKB-KW"/>
</dbReference>
<organism evidence="8 9">
    <name type="scientific">Candidatus Roizmanbacteria bacterium CG10_big_fil_rev_8_21_14_0_10_45_7</name>
    <dbReference type="NCBI Taxonomy" id="1974854"/>
    <lineage>
        <taxon>Bacteria</taxon>
        <taxon>Candidatus Roizmaniibacteriota</taxon>
    </lineage>
</organism>
<evidence type="ECO:0000256" key="5">
    <source>
        <dbReference type="PROSITE-ProRule" id="PRU01248"/>
    </source>
</evidence>
<dbReference type="GO" id="GO:0003677">
    <property type="term" value="F:DNA binding"/>
    <property type="evidence" value="ECO:0007669"/>
    <property type="project" value="UniProtKB-UniRule"/>
</dbReference>
<evidence type="ECO:0000313" key="8">
    <source>
        <dbReference type="EMBL" id="PJE63938.1"/>
    </source>
</evidence>